<gene>
    <name evidence="4" type="ORF">BA70_09820</name>
</gene>
<name>A0A081L7R3_9BACI</name>
<evidence type="ECO:0000259" key="3">
    <source>
        <dbReference type="Pfam" id="PF07987"/>
    </source>
</evidence>
<protein>
    <recommendedName>
        <fullName evidence="3">YncI copper-binding domain-containing protein</fullName>
    </recommendedName>
</protein>
<organism evidence="4 5">
    <name type="scientific">Bacillus zhangzhouensis</name>
    <dbReference type="NCBI Taxonomy" id="1178540"/>
    <lineage>
        <taxon>Bacteria</taxon>
        <taxon>Bacillati</taxon>
        <taxon>Bacillota</taxon>
        <taxon>Bacilli</taxon>
        <taxon>Bacillales</taxon>
        <taxon>Bacillaceae</taxon>
        <taxon>Bacillus</taxon>
    </lineage>
</organism>
<proteinExistence type="predicted"/>
<dbReference type="InterPro" id="IPR012533">
    <property type="entry name" value="YcnI-copper_dom"/>
</dbReference>
<keyword evidence="5" id="KW-1185">Reference proteome</keyword>
<feature type="chain" id="PRO_5001759014" description="YncI copper-binding domain-containing protein" evidence="2">
    <location>
        <begin position="25"/>
        <end position="204"/>
    </location>
</feature>
<evidence type="ECO:0000256" key="2">
    <source>
        <dbReference type="SAM" id="SignalP"/>
    </source>
</evidence>
<evidence type="ECO:0000313" key="5">
    <source>
        <dbReference type="Proteomes" id="UP000028091"/>
    </source>
</evidence>
<dbReference type="CDD" id="cd08545">
    <property type="entry name" value="YcnI_like"/>
    <property type="match status" value="1"/>
</dbReference>
<dbReference type="EMBL" id="JOTP01000027">
    <property type="protein sequence ID" value="KEP25289.1"/>
    <property type="molecule type" value="Genomic_DNA"/>
</dbReference>
<sequence length="204" mass="22163">MKKYVKALLPMLLASFLLAIPVSAHVTVKPDTSATNAWETYTLKVPSESDSPTTKVVITMPKGVEFQQYEPVPGWKTTTEEKDGKVTRVTWEATGDGVLAGQFQQFVFVAKNPEKASEAAWDAYQYYKDGTVVEWTGDKDADKPHSITNIVASNTVTDSHGQEKPKEEKASETVSTSSSPLVLGLSIAALVVALIALGLAFRKK</sequence>
<feature type="signal peptide" evidence="2">
    <location>
        <begin position="1"/>
        <end position="24"/>
    </location>
</feature>
<dbReference type="AlphaFoldDB" id="A0A081L7R3"/>
<dbReference type="OrthoDB" id="69896at2"/>
<dbReference type="RefSeq" id="WP_034324348.1">
    <property type="nucleotide sequence ID" value="NZ_JAVIKA010000010.1"/>
</dbReference>
<dbReference type="Proteomes" id="UP000028091">
    <property type="component" value="Unassembled WGS sequence"/>
</dbReference>
<dbReference type="InterPro" id="IPR038507">
    <property type="entry name" value="YcnI-like_sf"/>
</dbReference>
<dbReference type="eggNOG" id="COG4549">
    <property type="taxonomic scope" value="Bacteria"/>
</dbReference>
<keyword evidence="1" id="KW-1133">Transmembrane helix</keyword>
<evidence type="ECO:0000313" key="4">
    <source>
        <dbReference type="EMBL" id="KEP25289.1"/>
    </source>
</evidence>
<reference evidence="4 5" key="1">
    <citation type="submission" date="2012-09" db="EMBL/GenBank/DDBJ databases">
        <title>Genome Sequence of Bacillus sp. DW5-4.</title>
        <authorList>
            <person name="Lai Q."/>
            <person name="Liu Y."/>
            <person name="Shao Z."/>
        </authorList>
    </citation>
    <scope>NUCLEOTIDE SEQUENCE [LARGE SCALE GENOMIC DNA]</scope>
    <source>
        <strain evidence="4 5">DW5-4</strain>
    </source>
</reference>
<comment type="caution">
    <text evidence="4">The sequence shown here is derived from an EMBL/GenBank/DDBJ whole genome shotgun (WGS) entry which is preliminary data.</text>
</comment>
<keyword evidence="2" id="KW-0732">Signal</keyword>
<evidence type="ECO:0000256" key="1">
    <source>
        <dbReference type="SAM" id="Phobius"/>
    </source>
</evidence>
<feature type="domain" description="YncI copper-binding" evidence="3">
    <location>
        <begin position="25"/>
        <end position="140"/>
    </location>
</feature>
<keyword evidence="1" id="KW-0812">Transmembrane</keyword>
<keyword evidence="1" id="KW-0472">Membrane</keyword>
<accession>A0A081L7R3</accession>
<dbReference type="Gene3D" id="2.60.40.2230">
    <property type="entry name" value="Uncharacterised protein YcnI-like PF07987, DUF1775"/>
    <property type="match status" value="1"/>
</dbReference>
<dbReference type="Pfam" id="PF07987">
    <property type="entry name" value="DUF1775"/>
    <property type="match status" value="1"/>
</dbReference>
<feature type="transmembrane region" description="Helical" evidence="1">
    <location>
        <begin position="181"/>
        <end position="201"/>
    </location>
</feature>